<reference evidence="1 2" key="1">
    <citation type="submission" date="2017-02" db="EMBL/GenBank/DDBJ databases">
        <authorList>
            <person name="Peterson S.W."/>
        </authorList>
    </citation>
    <scope>NUCLEOTIDE SEQUENCE [LARGE SCALE GENOMIC DNA]</scope>
    <source>
        <strain evidence="1 2">LMG 22410</strain>
    </source>
</reference>
<dbReference type="RefSeq" id="WP_086991088.1">
    <property type="nucleotide sequence ID" value="NZ_FUHU01000020.1"/>
</dbReference>
<dbReference type="GeneID" id="303172201"/>
<evidence type="ECO:0008006" key="3">
    <source>
        <dbReference type="Google" id="ProtNLM"/>
    </source>
</evidence>
<evidence type="ECO:0000313" key="2">
    <source>
        <dbReference type="Proteomes" id="UP000195787"/>
    </source>
</evidence>
<evidence type="ECO:0000313" key="1">
    <source>
        <dbReference type="EMBL" id="SJM52346.1"/>
    </source>
</evidence>
<dbReference type="AlphaFoldDB" id="A0A1R4F8X9"/>
<sequence>MSTLPSLASALAAIRDDAAAGLLDAWALSTVIDENTNSPVIDETLFDALHAAAGITAEWPVGNAGLLHVYGYWFSTVETPYGLKRDRWVDGQLTAALGLPTDAFHFDESRASTLLRRVTDAVMPVLVDPDAHAVTWADVRVGDAHTASLQTRAVLVRSAGASATALVYGVDDGCGMRLVTVFPIQGETGPVLEEFVSEPRLRWNAASNDS</sequence>
<organism evidence="1 2">
    <name type="scientific">Agrococcus casei LMG 22410</name>
    <dbReference type="NCBI Taxonomy" id="1255656"/>
    <lineage>
        <taxon>Bacteria</taxon>
        <taxon>Bacillati</taxon>
        <taxon>Actinomycetota</taxon>
        <taxon>Actinomycetes</taxon>
        <taxon>Micrococcales</taxon>
        <taxon>Microbacteriaceae</taxon>
        <taxon>Agrococcus</taxon>
    </lineage>
</organism>
<protein>
    <recommendedName>
        <fullName evidence="3">Amino acid deaminase</fullName>
    </recommendedName>
</protein>
<proteinExistence type="predicted"/>
<dbReference type="Proteomes" id="UP000195787">
    <property type="component" value="Unassembled WGS sequence"/>
</dbReference>
<name>A0A1R4F8X9_9MICO</name>
<gene>
    <name evidence="1" type="ORF">CZ674_03145</name>
</gene>
<keyword evidence="2" id="KW-1185">Reference proteome</keyword>
<dbReference type="EMBL" id="FUHU01000020">
    <property type="protein sequence ID" value="SJM52346.1"/>
    <property type="molecule type" value="Genomic_DNA"/>
</dbReference>
<accession>A0A1R4F8X9</accession>
<dbReference type="OrthoDB" id="9342873at2"/>